<dbReference type="InterPro" id="IPR036047">
    <property type="entry name" value="F-box-like_dom_sf"/>
</dbReference>
<evidence type="ECO:0000259" key="1">
    <source>
        <dbReference type="PROSITE" id="PS50181"/>
    </source>
</evidence>
<dbReference type="OrthoDB" id="1111995at2759"/>
<comment type="caution">
    <text evidence="2">The sequence shown here is derived from an EMBL/GenBank/DDBJ whole genome shotgun (WGS) entry which is preliminary data.</text>
</comment>
<dbReference type="EMBL" id="CABITT030000002">
    <property type="protein sequence ID" value="VVA93931.1"/>
    <property type="molecule type" value="Genomic_DNA"/>
</dbReference>
<sequence length="87" mass="9782">MNPLPQDCIVEILPLTSPCDVCRSSAVSMIFKSAADSDDVWNQFLPSDLPDGFVAPDHEKFLVHHDSHLVNRFLPNPSSYSPKQLRF</sequence>
<organism evidence="2 3">
    <name type="scientific">Arabis nemorensis</name>
    <dbReference type="NCBI Taxonomy" id="586526"/>
    <lineage>
        <taxon>Eukaryota</taxon>
        <taxon>Viridiplantae</taxon>
        <taxon>Streptophyta</taxon>
        <taxon>Embryophyta</taxon>
        <taxon>Tracheophyta</taxon>
        <taxon>Spermatophyta</taxon>
        <taxon>Magnoliopsida</taxon>
        <taxon>eudicotyledons</taxon>
        <taxon>Gunneridae</taxon>
        <taxon>Pentapetalae</taxon>
        <taxon>rosids</taxon>
        <taxon>malvids</taxon>
        <taxon>Brassicales</taxon>
        <taxon>Brassicaceae</taxon>
        <taxon>Arabideae</taxon>
        <taxon>Arabis</taxon>
    </lineage>
</organism>
<evidence type="ECO:0000313" key="3">
    <source>
        <dbReference type="Proteomes" id="UP000489600"/>
    </source>
</evidence>
<accession>A0A565AX00</accession>
<dbReference type="InterPro" id="IPR001810">
    <property type="entry name" value="F-box_dom"/>
</dbReference>
<dbReference type="SMART" id="SM00256">
    <property type="entry name" value="FBOX"/>
    <property type="match status" value="1"/>
</dbReference>
<proteinExistence type="predicted"/>
<dbReference type="CDD" id="cd22162">
    <property type="entry name" value="F-box_AtSKIP3-like"/>
    <property type="match status" value="1"/>
</dbReference>
<dbReference type="Pfam" id="PF00646">
    <property type="entry name" value="F-box"/>
    <property type="match status" value="1"/>
</dbReference>
<feature type="domain" description="F-box" evidence="1">
    <location>
        <begin position="1"/>
        <end position="44"/>
    </location>
</feature>
<dbReference type="AlphaFoldDB" id="A0A565AX00"/>
<protein>
    <recommendedName>
        <fullName evidence="1">F-box domain-containing protein</fullName>
    </recommendedName>
</protein>
<reference evidence="2" key="1">
    <citation type="submission" date="2019-07" db="EMBL/GenBank/DDBJ databases">
        <authorList>
            <person name="Dittberner H."/>
        </authorList>
    </citation>
    <scope>NUCLEOTIDE SEQUENCE [LARGE SCALE GENOMIC DNA]</scope>
</reference>
<dbReference type="Proteomes" id="UP000489600">
    <property type="component" value="Unassembled WGS sequence"/>
</dbReference>
<dbReference type="PROSITE" id="PS50181">
    <property type="entry name" value="FBOX"/>
    <property type="match status" value="1"/>
</dbReference>
<keyword evidence="3" id="KW-1185">Reference proteome</keyword>
<dbReference type="SUPFAM" id="SSF81383">
    <property type="entry name" value="F-box domain"/>
    <property type="match status" value="1"/>
</dbReference>
<evidence type="ECO:0000313" key="2">
    <source>
        <dbReference type="EMBL" id="VVA93931.1"/>
    </source>
</evidence>
<name>A0A565AX00_9BRAS</name>
<gene>
    <name evidence="2" type="ORF">ANE_LOCUS4376</name>
</gene>